<reference evidence="2 3" key="1">
    <citation type="submission" date="2019-05" db="EMBL/GenBank/DDBJ databases">
        <authorList>
            <person name="Farhan Ul Haque M."/>
        </authorList>
    </citation>
    <scope>NUCLEOTIDE SEQUENCE [LARGE SCALE GENOMIC DNA]</scope>
    <source>
        <strain evidence="2">2</strain>
    </source>
</reference>
<dbReference type="AlphaFoldDB" id="A0A8B6M981"/>
<evidence type="ECO:0000313" key="3">
    <source>
        <dbReference type="Proteomes" id="UP000485880"/>
    </source>
</evidence>
<protein>
    <submittedName>
        <fullName evidence="2">Uncharacterized protein</fullName>
    </submittedName>
</protein>
<evidence type="ECO:0000256" key="1">
    <source>
        <dbReference type="SAM" id="MobiDB-lite"/>
    </source>
</evidence>
<dbReference type="EMBL" id="CABFMQ020000098">
    <property type="protein sequence ID" value="VTZ51464.1"/>
    <property type="molecule type" value="Genomic_DNA"/>
</dbReference>
<accession>A0A8B6M981</accession>
<evidence type="ECO:0000313" key="2">
    <source>
        <dbReference type="EMBL" id="VTZ51464.1"/>
    </source>
</evidence>
<gene>
    <name evidence="2" type="ORF">MPC4_40061</name>
</gene>
<proteinExistence type="predicted"/>
<sequence>MTVSIDMSSIQITVHADDVRPLAVILNFPGKIVPAAPGSAAFFTSNKDEKALAPFGFKADARVQFSIAPGDALDGWKVGFFQIVRQTALRTRYTGRVQSEGSIVCDATQGISTPTLLDCLNKSTIPWMRDPDDKSKFTGSRASPSAHDEPRLSVPLLMQNHTASNINNFLYDFKHDCEFWTILTAIAPDQSRNYLAHFHWRVAHKVDFFWRSGVPSASEWGSFTILDKFVAGPPRDADLQAILANPSGPIANDIFLPAFDKSIKGNDFLTHSESDRGLSPMRLDFWASDLPPNVG</sequence>
<comment type="caution">
    <text evidence="2">The sequence shown here is derived from an EMBL/GenBank/DDBJ whole genome shotgun (WGS) entry which is preliminary data.</text>
</comment>
<keyword evidence="3" id="KW-1185">Reference proteome</keyword>
<organism evidence="2 3">
    <name type="scientific">Methylocella tundrae</name>
    <dbReference type="NCBI Taxonomy" id="227605"/>
    <lineage>
        <taxon>Bacteria</taxon>
        <taxon>Pseudomonadati</taxon>
        <taxon>Pseudomonadota</taxon>
        <taxon>Alphaproteobacteria</taxon>
        <taxon>Hyphomicrobiales</taxon>
        <taxon>Beijerinckiaceae</taxon>
        <taxon>Methylocella</taxon>
    </lineage>
</organism>
<dbReference type="RefSeq" id="WP_174513266.1">
    <property type="nucleotide sequence ID" value="NZ_CABFMQ020000098.1"/>
</dbReference>
<name>A0A8B6M981_METTU</name>
<feature type="region of interest" description="Disordered" evidence="1">
    <location>
        <begin position="130"/>
        <end position="149"/>
    </location>
</feature>
<dbReference type="Proteomes" id="UP000485880">
    <property type="component" value="Unassembled WGS sequence"/>
</dbReference>